<dbReference type="InterPro" id="IPR036568">
    <property type="entry name" value="GGCT-like_sf"/>
</dbReference>
<keyword evidence="3" id="KW-1185">Reference proteome</keyword>
<dbReference type="InterPro" id="IPR009288">
    <property type="entry name" value="AIG2-like_dom"/>
</dbReference>
<reference evidence="2 3" key="1">
    <citation type="submission" date="2020-04" db="EMBL/GenBank/DDBJ databases">
        <title>Phylogenetic Diversity and Antibacterial Activity against Ralstonia solanacearum of Endophytic Actinomycete Isolated from Moss.</title>
        <authorList>
            <person name="Zhuang X."/>
        </authorList>
    </citation>
    <scope>NUCLEOTIDE SEQUENCE [LARGE SCALE GENOMIC DNA]</scope>
    <source>
        <strain evidence="2 3">LD120</strain>
    </source>
</reference>
<evidence type="ECO:0000259" key="1">
    <source>
        <dbReference type="Pfam" id="PF06094"/>
    </source>
</evidence>
<evidence type="ECO:0000313" key="3">
    <source>
        <dbReference type="Proteomes" id="UP000772196"/>
    </source>
</evidence>
<gene>
    <name evidence="2" type="ORF">HFV08_18300</name>
</gene>
<sequence length="149" mass="16007">MAGAGDPRVSTPLPFFVYGTLRPGARNHAALLSGRTEEEAPAVLTGAVLYEGPGFPYLVESGSEEDTVHGELLTPRAELYEAVARDLDRLEGYVPGGPANHYDRVRREVRRSDGGRAAAWVYVAAGRLALSLAERGRRIEGGDWSGRTG</sequence>
<organism evidence="2 3">
    <name type="scientific">Streptomyces physcomitrii</name>
    <dbReference type="NCBI Taxonomy" id="2724184"/>
    <lineage>
        <taxon>Bacteria</taxon>
        <taxon>Bacillati</taxon>
        <taxon>Actinomycetota</taxon>
        <taxon>Actinomycetes</taxon>
        <taxon>Kitasatosporales</taxon>
        <taxon>Streptomycetaceae</taxon>
        <taxon>Streptomyces</taxon>
    </lineage>
</organism>
<protein>
    <submittedName>
        <fullName evidence="2">Gamma-glutamylcyclotransferase</fullName>
    </submittedName>
</protein>
<evidence type="ECO:0000313" key="2">
    <source>
        <dbReference type="EMBL" id="NKI43152.1"/>
    </source>
</evidence>
<dbReference type="Pfam" id="PF06094">
    <property type="entry name" value="GGACT"/>
    <property type="match status" value="1"/>
</dbReference>
<dbReference type="InterPro" id="IPR013024">
    <property type="entry name" value="GGCT-like"/>
</dbReference>
<dbReference type="Proteomes" id="UP000772196">
    <property type="component" value="Unassembled WGS sequence"/>
</dbReference>
<proteinExistence type="predicted"/>
<comment type="caution">
    <text evidence="2">The sequence shown here is derived from an EMBL/GenBank/DDBJ whole genome shotgun (WGS) entry which is preliminary data.</text>
</comment>
<dbReference type="Gene3D" id="3.10.490.10">
    <property type="entry name" value="Gamma-glutamyl cyclotransferase-like"/>
    <property type="match status" value="1"/>
</dbReference>
<name>A0ABX1H459_9ACTN</name>
<dbReference type="SUPFAM" id="SSF110857">
    <property type="entry name" value="Gamma-glutamyl cyclotransferase-like"/>
    <property type="match status" value="1"/>
</dbReference>
<dbReference type="CDD" id="cd06661">
    <property type="entry name" value="GGCT_like"/>
    <property type="match status" value="1"/>
</dbReference>
<dbReference type="EMBL" id="JAAWWP010000010">
    <property type="protein sequence ID" value="NKI43152.1"/>
    <property type="molecule type" value="Genomic_DNA"/>
</dbReference>
<accession>A0ABX1H459</accession>
<feature type="domain" description="Gamma-glutamylcyclotransferase AIG2-like" evidence="1">
    <location>
        <begin position="15"/>
        <end position="145"/>
    </location>
</feature>